<dbReference type="RefSeq" id="XP_064074426.1">
    <property type="nucleotide sequence ID" value="XM_064218356.1"/>
</dbReference>
<evidence type="ECO:0000313" key="3">
    <source>
        <dbReference type="Proteomes" id="UP001652626"/>
    </source>
</evidence>
<dbReference type="Proteomes" id="UP001652626">
    <property type="component" value="Chromosome 21"/>
</dbReference>
<feature type="transmembrane region" description="Helical" evidence="1">
    <location>
        <begin position="287"/>
        <end position="305"/>
    </location>
</feature>
<dbReference type="PANTHER" id="PTHR11161">
    <property type="entry name" value="O-ACYLTRANSFERASE"/>
    <property type="match status" value="1"/>
</dbReference>
<evidence type="ECO:0000313" key="4">
    <source>
        <dbReference type="RefSeq" id="XP_064074426.1"/>
    </source>
</evidence>
<dbReference type="GeneID" id="113395228"/>
<feature type="transmembrane region" description="Helical" evidence="1">
    <location>
        <begin position="351"/>
        <end position="371"/>
    </location>
</feature>
<feature type="transmembrane region" description="Helical" evidence="1">
    <location>
        <begin position="378"/>
        <end position="397"/>
    </location>
</feature>
<accession>A0ABM4AT01</accession>
<keyword evidence="1" id="KW-1133">Transmembrane helix</keyword>
<dbReference type="Pfam" id="PF01757">
    <property type="entry name" value="Acyl_transf_3"/>
    <property type="match status" value="1"/>
</dbReference>
<feature type="transmembrane region" description="Helical" evidence="1">
    <location>
        <begin position="492"/>
        <end position="515"/>
    </location>
</feature>
<dbReference type="InterPro" id="IPR002656">
    <property type="entry name" value="Acyl_transf_3_dom"/>
</dbReference>
<sequence>MWRLIAYLTGAAAATGYTEHDPYKLPQLYQLDNYDRCLSQPEGLYCLGTFRLTANKPNAVYNSLKDYSSEPRNFDRTLLHRGYCLSTRCPSSERNSTSRFERCVEQDALAPGLSASLQSYTCTTQDDLRVPHAISIPQRAFIVVVCVILFLNAVGTLYDYVARGEGKNKLLLAWSVRANWNRLFAIYENGDPRLSALAPAQGIRVLLLALVMMTHASEILHKIYLYNPEFFEQVLQYSATILVRNGTSLVQAFFVLSNFLFAYRLLLFSKQIKLNLTHLPLCIVYRLARLSPVHLLVVGFAATWWQHSGDGPQWAATVGAESQVCSKKFWTHALYLNNFFYSEEHCLLQTWFLAVDMQLFIVASVLMLYLVQKKKNPVPVLTLLFFLSCLLNAGLAYKNEWKSLLYIMVPENVRNTFRGIPSFNQFYIAPWGSLPACLIGLLTAQIHFNMQEQGYKISKHRWFVWLTHMSIPLHVMWILAGNRMLQHSSRAATALYVAVERPVFAVLAAMTLLGFANNVDNHFHRLAAWRGWAALGRMSLSVLMLHWLVNMQLAGARRTLTEVNILNIGADLLSTWWWTHVAALPLTLLVESPAQRTLTALLV</sequence>
<feature type="domain" description="Acyltransferase 3" evidence="2">
    <location>
        <begin position="202"/>
        <end position="590"/>
    </location>
</feature>
<keyword evidence="1" id="KW-0812">Transmembrane</keyword>
<feature type="transmembrane region" description="Helical" evidence="1">
    <location>
        <begin position="527"/>
        <end position="549"/>
    </location>
</feature>
<gene>
    <name evidence="4" type="primary">LOC113395228</name>
</gene>
<proteinExistence type="predicted"/>
<reference evidence="4" key="1">
    <citation type="submission" date="2025-08" db="UniProtKB">
        <authorList>
            <consortium name="RefSeq"/>
        </authorList>
    </citation>
    <scope>IDENTIFICATION</scope>
    <source>
        <tissue evidence="4">Whole body</tissue>
    </source>
</reference>
<protein>
    <submittedName>
        <fullName evidence="4">Nose resistant to fluoxetine protein 6-like</fullName>
    </submittedName>
</protein>
<name>A0ABM4AT01_VANTA</name>
<dbReference type="PANTHER" id="PTHR11161:SF22">
    <property type="entry name" value="ACYLTRANSFERASE 3 DOMAIN-CONTAINING PROTEIN-RELATED"/>
    <property type="match status" value="1"/>
</dbReference>
<feature type="transmembrane region" description="Helical" evidence="1">
    <location>
        <begin position="140"/>
        <end position="161"/>
    </location>
</feature>
<keyword evidence="3" id="KW-1185">Reference proteome</keyword>
<feature type="transmembrane region" description="Helical" evidence="1">
    <location>
        <begin position="428"/>
        <end position="450"/>
    </location>
</feature>
<feature type="transmembrane region" description="Helical" evidence="1">
    <location>
        <begin position="462"/>
        <end position="480"/>
    </location>
</feature>
<dbReference type="InterPro" id="IPR052728">
    <property type="entry name" value="O2_lipid_transport_reg"/>
</dbReference>
<keyword evidence="1" id="KW-0472">Membrane</keyword>
<evidence type="ECO:0000259" key="2">
    <source>
        <dbReference type="Pfam" id="PF01757"/>
    </source>
</evidence>
<feature type="transmembrane region" description="Helical" evidence="1">
    <location>
        <begin position="246"/>
        <end position="266"/>
    </location>
</feature>
<evidence type="ECO:0000256" key="1">
    <source>
        <dbReference type="SAM" id="Phobius"/>
    </source>
</evidence>
<organism evidence="3 4">
    <name type="scientific">Vanessa tameamea</name>
    <name type="common">Kamehameha butterfly</name>
    <dbReference type="NCBI Taxonomy" id="334116"/>
    <lineage>
        <taxon>Eukaryota</taxon>
        <taxon>Metazoa</taxon>
        <taxon>Ecdysozoa</taxon>
        <taxon>Arthropoda</taxon>
        <taxon>Hexapoda</taxon>
        <taxon>Insecta</taxon>
        <taxon>Pterygota</taxon>
        <taxon>Neoptera</taxon>
        <taxon>Endopterygota</taxon>
        <taxon>Lepidoptera</taxon>
        <taxon>Glossata</taxon>
        <taxon>Ditrysia</taxon>
        <taxon>Papilionoidea</taxon>
        <taxon>Nymphalidae</taxon>
        <taxon>Nymphalinae</taxon>
        <taxon>Vanessa</taxon>
    </lineage>
</organism>